<dbReference type="AlphaFoldDB" id="A0A183V835"/>
<dbReference type="EMBL" id="UYWY01023989">
    <property type="protein sequence ID" value="VDM48226.1"/>
    <property type="molecule type" value="Genomic_DNA"/>
</dbReference>
<organism evidence="2 3">
    <name type="scientific">Toxocara canis</name>
    <name type="common">Canine roundworm</name>
    <dbReference type="NCBI Taxonomy" id="6265"/>
    <lineage>
        <taxon>Eukaryota</taxon>
        <taxon>Metazoa</taxon>
        <taxon>Ecdysozoa</taxon>
        <taxon>Nematoda</taxon>
        <taxon>Chromadorea</taxon>
        <taxon>Rhabditida</taxon>
        <taxon>Spirurina</taxon>
        <taxon>Ascaridomorpha</taxon>
        <taxon>Ascaridoidea</taxon>
        <taxon>Toxocaridae</taxon>
        <taxon>Toxocara</taxon>
    </lineage>
</organism>
<dbReference type="Proteomes" id="UP000050794">
    <property type="component" value="Unassembled WGS sequence"/>
</dbReference>
<reference evidence="1 2" key="2">
    <citation type="submission" date="2018-11" db="EMBL/GenBank/DDBJ databases">
        <authorList>
            <consortium name="Pathogen Informatics"/>
        </authorList>
    </citation>
    <scope>NUCLEOTIDE SEQUENCE [LARGE SCALE GENOMIC DNA]</scope>
</reference>
<evidence type="ECO:0000313" key="3">
    <source>
        <dbReference type="WBParaSite" id="TCNE_0001690601-mRNA-1"/>
    </source>
</evidence>
<accession>A0A183V835</accession>
<gene>
    <name evidence="1" type="ORF">TCNE_LOCUS16905</name>
</gene>
<protein>
    <submittedName>
        <fullName evidence="3">Ovule protein</fullName>
    </submittedName>
</protein>
<keyword evidence="2" id="KW-1185">Reference proteome</keyword>
<reference evidence="3" key="1">
    <citation type="submission" date="2016-06" db="UniProtKB">
        <authorList>
            <consortium name="WormBaseParasite"/>
        </authorList>
    </citation>
    <scope>IDENTIFICATION</scope>
</reference>
<name>A0A183V835_TOXCA</name>
<proteinExistence type="predicted"/>
<evidence type="ECO:0000313" key="1">
    <source>
        <dbReference type="EMBL" id="VDM48226.1"/>
    </source>
</evidence>
<sequence length="87" mass="9922">MYRKSNGDNNFQKLNCIEFQHQPPIPEMLTISFPVFQIQEFALSTVEFPQPTVFGSGDPDFPYESSEAGAPRHWHLVEGNVDHELVS</sequence>
<dbReference type="WBParaSite" id="TCNE_0001690601-mRNA-1">
    <property type="protein sequence ID" value="TCNE_0001690601-mRNA-1"/>
    <property type="gene ID" value="TCNE_0001690601"/>
</dbReference>
<evidence type="ECO:0000313" key="2">
    <source>
        <dbReference type="Proteomes" id="UP000050794"/>
    </source>
</evidence>